<dbReference type="STRING" id="515897.SAMN05421849_1403"/>
<dbReference type="InterPro" id="IPR002575">
    <property type="entry name" value="Aminoglycoside_PTrfase"/>
</dbReference>
<proteinExistence type="predicted"/>
<dbReference type="SUPFAM" id="SSF56112">
    <property type="entry name" value="Protein kinase-like (PK-like)"/>
    <property type="match status" value="1"/>
</dbReference>
<feature type="domain" description="Aminoglycoside phosphotransferase" evidence="1">
    <location>
        <begin position="23"/>
        <end position="256"/>
    </location>
</feature>
<dbReference type="AlphaFoldDB" id="A0A1R3WRR9"/>
<dbReference type="Gene3D" id="3.30.200.20">
    <property type="entry name" value="Phosphorylase Kinase, domain 1"/>
    <property type="match status" value="1"/>
</dbReference>
<dbReference type="Gene3D" id="3.90.1200.10">
    <property type="match status" value="1"/>
</dbReference>
<dbReference type="Pfam" id="PF01636">
    <property type="entry name" value="APH"/>
    <property type="match status" value="1"/>
</dbReference>
<evidence type="ECO:0000313" key="3">
    <source>
        <dbReference type="Proteomes" id="UP000192455"/>
    </source>
</evidence>
<evidence type="ECO:0000259" key="1">
    <source>
        <dbReference type="Pfam" id="PF01636"/>
    </source>
</evidence>
<dbReference type="EMBL" id="FTPS01000001">
    <property type="protein sequence ID" value="SIT80978.1"/>
    <property type="molecule type" value="Genomic_DNA"/>
</dbReference>
<reference evidence="2 3" key="1">
    <citation type="submission" date="2017-01" db="EMBL/GenBank/DDBJ databases">
        <authorList>
            <person name="Mah S.A."/>
            <person name="Swanson W.J."/>
            <person name="Moy G.W."/>
            <person name="Vacquier V.D."/>
        </authorList>
    </citation>
    <scope>NUCLEOTIDE SEQUENCE [LARGE SCALE GENOMIC DNA]</scope>
    <source>
        <strain evidence="2 3">DSM 21219</strain>
    </source>
</reference>
<name>A0A1R3WRR9_9RHOB</name>
<evidence type="ECO:0000313" key="2">
    <source>
        <dbReference type="EMBL" id="SIT80978.1"/>
    </source>
</evidence>
<organism evidence="2 3">
    <name type="scientific">Pontibaca methylaminivorans</name>
    <dbReference type="NCBI Taxonomy" id="515897"/>
    <lineage>
        <taxon>Bacteria</taxon>
        <taxon>Pseudomonadati</taxon>
        <taxon>Pseudomonadota</taxon>
        <taxon>Alphaproteobacteria</taxon>
        <taxon>Rhodobacterales</taxon>
        <taxon>Roseobacteraceae</taxon>
        <taxon>Pontibaca</taxon>
    </lineage>
</organism>
<keyword evidence="3" id="KW-1185">Reference proteome</keyword>
<sequence>MPDRAARIIAFLAATPWAGAERAPLAGDASPRRYERLRDPESGATAVLMDAPPGPGEDVRPFERLARHLRDMGLSAPEILASDAEAGLLLIEDLGDALFIRRTAEAPEQEETLYRAAADVLVELQRHPAPALETPTPQQLAAMTDLAFTHYAAAITGPCDEMVMERFQSRFADILGEVLSAAPVLALRDYHAENLLWLERRAGAARVGLLDFQDAILTHPAYDLVSLLQDARRDVSPAIEQATIAHYIARTGSDPQRLATACAVLGVQRNLRILGVFARLARERDKPRYLDLLPRVWKHLARGLDHPALAGVADTLWREIPQPSPQAVAKLSRRP</sequence>
<dbReference type="RefSeq" id="WP_076648967.1">
    <property type="nucleotide sequence ID" value="NZ_FTPS01000001.1"/>
</dbReference>
<gene>
    <name evidence="2" type="ORF">SAMN05421849_1403</name>
</gene>
<dbReference type="OrthoDB" id="9809275at2"/>
<dbReference type="Proteomes" id="UP000192455">
    <property type="component" value="Unassembled WGS sequence"/>
</dbReference>
<protein>
    <recommendedName>
        <fullName evidence="1">Aminoglycoside phosphotransferase domain-containing protein</fullName>
    </recommendedName>
</protein>
<accession>A0A1R3WRR9</accession>
<dbReference type="InterPro" id="IPR011009">
    <property type="entry name" value="Kinase-like_dom_sf"/>
</dbReference>